<protein>
    <submittedName>
        <fullName evidence="2">GNAT family N-acetyltransferase</fullName>
    </submittedName>
</protein>
<keyword evidence="2" id="KW-0808">Transferase</keyword>
<dbReference type="PANTHER" id="PTHR43415">
    <property type="entry name" value="SPERMIDINE N(1)-ACETYLTRANSFERASE"/>
    <property type="match status" value="1"/>
</dbReference>
<feature type="domain" description="N-acetyltransferase" evidence="1">
    <location>
        <begin position="9"/>
        <end position="172"/>
    </location>
</feature>
<evidence type="ECO:0000313" key="3">
    <source>
        <dbReference type="Proteomes" id="UP000323521"/>
    </source>
</evidence>
<dbReference type="InterPro" id="IPR000182">
    <property type="entry name" value="GNAT_dom"/>
</dbReference>
<dbReference type="EMBL" id="CP017634">
    <property type="protein sequence ID" value="ATW27930.1"/>
    <property type="molecule type" value="Genomic_DNA"/>
</dbReference>
<dbReference type="PANTHER" id="PTHR43415:SF3">
    <property type="entry name" value="GNAT-FAMILY ACETYLTRANSFERASE"/>
    <property type="match status" value="1"/>
</dbReference>
<dbReference type="OrthoDB" id="9795206at2"/>
<gene>
    <name evidence="2" type="ORF">DCMF_27095</name>
</gene>
<accession>A0A3G1KZT8</accession>
<organism evidence="2 3">
    <name type="scientific">Formimonas warabiya</name>
    <dbReference type="NCBI Taxonomy" id="1761012"/>
    <lineage>
        <taxon>Bacteria</taxon>
        <taxon>Bacillati</taxon>
        <taxon>Bacillota</taxon>
        <taxon>Clostridia</taxon>
        <taxon>Eubacteriales</taxon>
        <taxon>Peptococcaceae</taxon>
        <taxon>Candidatus Formimonas</taxon>
    </lineage>
</organism>
<evidence type="ECO:0000313" key="2">
    <source>
        <dbReference type="EMBL" id="ATW27930.1"/>
    </source>
</evidence>
<dbReference type="PROSITE" id="PS51186">
    <property type="entry name" value="GNAT"/>
    <property type="match status" value="1"/>
</dbReference>
<evidence type="ECO:0000259" key="1">
    <source>
        <dbReference type="PROSITE" id="PS51186"/>
    </source>
</evidence>
<keyword evidence="3" id="KW-1185">Reference proteome</keyword>
<name>A0A3G1KZT8_FORW1</name>
<reference evidence="2 3" key="1">
    <citation type="submission" date="2016-10" db="EMBL/GenBank/DDBJ databases">
        <title>Complete Genome Sequence of Peptococcaceae strain DCMF.</title>
        <authorList>
            <person name="Edwards R.J."/>
            <person name="Holland S.I."/>
            <person name="Deshpande N.P."/>
            <person name="Wong Y.K."/>
            <person name="Ertan H."/>
            <person name="Manefield M."/>
            <person name="Russell T.L."/>
            <person name="Lee M.J."/>
        </authorList>
    </citation>
    <scope>NUCLEOTIDE SEQUENCE [LARGE SCALE GENOMIC DNA]</scope>
    <source>
        <strain evidence="2 3">DCMF</strain>
    </source>
</reference>
<dbReference type="Proteomes" id="UP000323521">
    <property type="component" value="Chromosome"/>
</dbReference>
<dbReference type="GO" id="GO:0016747">
    <property type="term" value="F:acyltransferase activity, transferring groups other than amino-acyl groups"/>
    <property type="evidence" value="ECO:0007669"/>
    <property type="project" value="InterPro"/>
</dbReference>
<dbReference type="Pfam" id="PF13302">
    <property type="entry name" value="Acetyltransf_3"/>
    <property type="match status" value="1"/>
</dbReference>
<dbReference type="AlphaFoldDB" id="A0A3G1KZT8"/>
<sequence>MPRIFGDNIMLREYQKEDLSEMREWVNDPEIVDNLSDIFIHPHTLNETENYLNSILERKLEKEEHFVIAEKQTGNYMGQIGLINIDTRNRVAEIGIVIGKKQLMGKGIGMQALRLIQRYAFDSLNLNRLELRVYACNTRAYRCYVKSGFQEEGKLRERFYIHGRYEDVILLGMLKKDYEELKN</sequence>
<proteinExistence type="predicted"/>
<dbReference type="SUPFAM" id="SSF55729">
    <property type="entry name" value="Acyl-CoA N-acyltransferases (Nat)"/>
    <property type="match status" value="1"/>
</dbReference>
<dbReference type="InterPro" id="IPR016181">
    <property type="entry name" value="Acyl_CoA_acyltransferase"/>
</dbReference>
<dbReference type="Gene3D" id="3.40.630.30">
    <property type="match status" value="1"/>
</dbReference>
<dbReference type="KEGG" id="fwa:DCMF_27095"/>